<keyword evidence="2" id="KW-1185">Reference proteome</keyword>
<name>A0AAD4ERX0_9PEZI</name>
<protein>
    <submittedName>
        <fullName evidence="1">Uncharacterized protein</fullName>
    </submittedName>
</protein>
<dbReference type="AlphaFoldDB" id="A0AAD4ERX0"/>
<comment type="caution">
    <text evidence="1">The sequence shown here is derived from an EMBL/GenBank/DDBJ whole genome shotgun (WGS) entry which is preliminary data.</text>
</comment>
<organism evidence="1 2">
    <name type="scientific">Staphylotrichum longicolle</name>
    <dbReference type="NCBI Taxonomy" id="669026"/>
    <lineage>
        <taxon>Eukaryota</taxon>
        <taxon>Fungi</taxon>
        <taxon>Dikarya</taxon>
        <taxon>Ascomycota</taxon>
        <taxon>Pezizomycotina</taxon>
        <taxon>Sordariomycetes</taxon>
        <taxon>Sordariomycetidae</taxon>
        <taxon>Sordariales</taxon>
        <taxon>Chaetomiaceae</taxon>
        <taxon>Staphylotrichum</taxon>
    </lineage>
</organism>
<dbReference type="Proteomes" id="UP001197093">
    <property type="component" value="Unassembled WGS sequence"/>
</dbReference>
<sequence length="85" mass="8892">MCNPVRHGLSKLIHVSFAGVKISSVLKVEHDDGITAAHKMVVPWVVVGGLDAELKHRSHCGEKGGPGAVAEAFAVEDGNGVALKR</sequence>
<reference evidence="1" key="1">
    <citation type="submission" date="2023-02" db="EMBL/GenBank/DDBJ databases">
        <authorList>
            <person name="Palmer J.M."/>
        </authorList>
    </citation>
    <scope>NUCLEOTIDE SEQUENCE</scope>
    <source>
        <strain evidence="1">FW57</strain>
    </source>
</reference>
<dbReference type="EMBL" id="JAHCVI010000004">
    <property type="protein sequence ID" value="KAG7286482.1"/>
    <property type="molecule type" value="Genomic_DNA"/>
</dbReference>
<evidence type="ECO:0000313" key="2">
    <source>
        <dbReference type="Proteomes" id="UP001197093"/>
    </source>
</evidence>
<proteinExistence type="predicted"/>
<accession>A0AAD4ERX0</accession>
<gene>
    <name evidence="1" type="ORF">NEMBOFW57_008793</name>
</gene>
<evidence type="ECO:0000313" key="1">
    <source>
        <dbReference type="EMBL" id="KAG7286482.1"/>
    </source>
</evidence>